<dbReference type="EMBL" id="KZ825127">
    <property type="protein sequence ID" value="PYI20241.1"/>
    <property type="molecule type" value="Genomic_DNA"/>
</dbReference>
<organism evidence="1 2">
    <name type="scientific">Aspergillus violaceofuscus (strain CBS 115571)</name>
    <dbReference type="NCBI Taxonomy" id="1450538"/>
    <lineage>
        <taxon>Eukaryota</taxon>
        <taxon>Fungi</taxon>
        <taxon>Dikarya</taxon>
        <taxon>Ascomycota</taxon>
        <taxon>Pezizomycotina</taxon>
        <taxon>Eurotiomycetes</taxon>
        <taxon>Eurotiomycetidae</taxon>
        <taxon>Eurotiales</taxon>
        <taxon>Aspergillaceae</taxon>
        <taxon>Aspergillus</taxon>
    </lineage>
</organism>
<protein>
    <submittedName>
        <fullName evidence="1">Uncharacterized protein</fullName>
    </submittedName>
</protein>
<dbReference type="InterPro" id="IPR021858">
    <property type="entry name" value="Fun_TF"/>
</dbReference>
<sequence>MIEHQLAGMQSLSSLLIREELFGLNREEIDVLLATVLLLVLYDICESGISSPGVHLTGTAYICRKISQKRTAMVSPRTAFLIATLACIPTASPWFKRLLFPLFIAGAETSVPHQQRLVEMCIGEIKRKTGFQQVAMTQILGKALKAGIDVTCEWSRLRLVVAQAADCASKPPTLSNLRLWGNP</sequence>
<dbReference type="AlphaFoldDB" id="A0A2V5H9G4"/>
<dbReference type="Pfam" id="PF11951">
    <property type="entry name" value="Fungal_trans_2"/>
    <property type="match status" value="1"/>
</dbReference>
<dbReference type="Proteomes" id="UP000249829">
    <property type="component" value="Unassembled WGS sequence"/>
</dbReference>
<dbReference type="STRING" id="1450538.A0A2V5H9G4"/>
<gene>
    <name evidence="1" type="ORF">BO99DRAFT_431931</name>
</gene>
<name>A0A2V5H9G4_ASPV1</name>
<evidence type="ECO:0000313" key="1">
    <source>
        <dbReference type="EMBL" id="PYI20241.1"/>
    </source>
</evidence>
<reference evidence="1 2" key="1">
    <citation type="submission" date="2018-02" db="EMBL/GenBank/DDBJ databases">
        <title>The genomes of Aspergillus section Nigri reveals drivers in fungal speciation.</title>
        <authorList>
            <consortium name="DOE Joint Genome Institute"/>
            <person name="Vesth T.C."/>
            <person name="Nybo J."/>
            <person name="Theobald S."/>
            <person name="Brandl J."/>
            <person name="Frisvad J.C."/>
            <person name="Nielsen K.F."/>
            <person name="Lyhne E.K."/>
            <person name="Kogle M.E."/>
            <person name="Kuo A."/>
            <person name="Riley R."/>
            <person name="Clum A."/>
            <person name="Nolan M."/>
            <person name="Lipzen A."/>
            <person name="Salamov A."/>
            <person name="Henrissat B."/>
            <person name="Wiebenga A."/>
            <person name="De vries R.P."/>
            <person name="Grigoriev I.V."/>
            <person name="Mortensen U.H."/>
            <person name="Andersen M.R."/>
            <person name="Baker S.E."/>
        </authorList>
    </citation>
    <scope>NUCLEOTIDE SEQUENCE [LARGE SCALE GENOMIC DNA]</scope>
    <source>
        <strain evidence="1 2">CBS 115571</strain>
    </source>
</reference>
<accession>A0A2V5H9G4</accession>
<proteinExistence type="predicted"/>
<keyword evidence="2" id="KW-1185">Reference proteome</keyword>
<evidence type="ECO:0000313" key="2">
    <source>
        <dbReference type="Proteomes" id="UP000249829"/>
    </source>
</evidence>